<dbReference type="PIRSF" id="PIRSF006402">
    <property type="entry name" value="UCP006402_thioredoxin"/>
    <property type="match status" value="1"/>
</dbReference>
<reference evidence="2 3" key="1">
    <citation type="submission" date="2014-10" db="EMBL/GenBank/DDBJ databases">
        <title>Pedobacter Kyungheensis.</title>
        <authorList>
            <person name="Anderson B.M."/>
            <person name="Newman J.D."/>
        </authorList>
    </citation>
    <scope>NUCLEOTIDE SEQUENCE [LARGE SCALE GENOMIC DNA]</scope>
    <source>
        <strain evidence="2 3">KACC 16221</strain>
    </source>
</reference>
<evidence type="ECO:0000313" key="2">
    <source>
        <dbReference type="EMBL" id="KIA91503.1"/>
    </source>
</evidence>
<dbReference type="AlphaFoldDB" id="A0A0C1FI79"/>
<dbReference type="OrthoDB" id="9762614at2"/>
<dbReference type="SUPFAM" id="SSF48208">
    <property type="entry name" value="Six-hairpin glycosidases"/>
    <property type="match status" value="1"/>
</dbReference>
<dbReference type="InterPro" id="IPR036249">
    <property type="entry name" value="Thioredoxin-like_sf"/>
</dbReference>
<feature type="domain" description="Spermatogenesis-associated protein 20-like TRX" evidence="1">
    <location>
        <begin position="4"/>
        <end position="157"/>
    </location>
</feature>
<evidence type="ECO:0000259" key="1">
    <source>
        <dbReference type="Pfam" id="PF03190"/>
    </source>
</evidence>
<dbReference type="SUPFAM" id="SSF52833">
    <property type="entry name" value="Thioredoxin-like"/>
    <property type="match status" value="1"/>
</dbReference>
<dbReference type="InterPro" id="IPR008928">
    <property type="entry name" value="6-hairpin_glycosidase_sf"/>
</dbReference>
<accession>A0A0C1FI79</accession>
<dbReference type="PANTHER" id="PTHR42899">
    <property type="entry name" value="SPERMATOGENESIS-ASSOCIATED PROTEIN 20"/>
    <property type="match status" value="1"/>
</dbReference>
<name>A0A0C1FI79_9SPHI</name>
<organism evidence="2 3">
    <name type="scientific">Pedobacter kyungheensis</name>
    <dbReference type="NCBI Taxonomy" id="1069985"/>
    <lineage>
        <taxon>Bacteria</taxon>
        <taxon>Pseudomonadati</taxon>
        <taxon>Bacteroidota</taxon>
        <taxon>Sphingobacteriia</taxon>
        <taxon>Sphingobacteriales</taxon>
        <taxon>Sphingobacteriaceae</taxon>
        <taxon>Pedobacter</taxon>
    </lineage>
</organism>
<dbReference type="InterPro" id="IPR004879">
    <property type="entry name" value="Ssp411-like_TRX"/>
</dbReference>
<protein>
    <submittedName>
        <fullName evidence="2">Thioredoxin</fullName>
    </submittedName>
</protein>
<sequence length="669" mass="75980">MSETNNLIHASSPYLLQHAHNPVNWYEWGAEALEKAKAENKLILVSIGYSACHWCHVMERESFENHEVAEVMNRHFVCIKIDREERPDIDQIYMYAIQLMTGSGGWPLNCICLPDQRPIYGGTYFRKNDWINILENVAALWANEPDKAIQYAERLTSGIRESEKIIPAVNQEDYSNEHLTAIIEPWKRHFDMGYGGYNRAPKFPLPNNWVFLLRYGFLKDDQSVFTAVCHTLEEMGRGGIYDQIGGGFARYSVDDKWHVPHFEKMLYDNAQLISLYTEAYQCTRFNLFKQIATETIEWVFNEMTSADGLFFSALDADSEGVEGKFYVWDKAAFDAVLGEDAQLLGAYYNVTEAGNWEEEQTNILRKTISDDDLMQQFGIDAETLYNKVAAAKAKLLTERSKRIRPGLDDKCLTAWNGMMIKALADAATVLNHQPYYEKASAAARFILTKLRSEDSGLYRNYKNGKASITGFLDDYAFLIEALIALYEYDFDEKWLEEAKLLSDYVLANFADIDSPMFFYTPAAGEGLIARKHEVMDNVIPASNSAMAQNLKKLGLLFDLENYTEKATSMLAAVEPKIKTYGSAYSNWAIQLLNEVYSINEIAITGLETEVVKLALSGHYIPNKIVLGGTKSNLPLLKGKQSNETKVYICRNKVCQLPVNTVEEALTHIQ</sequence>
<gene>
    <name evidence="2" type="ORF">OC25_20835</name>
</gene>
<dbReference type="CDD" id="cd02955">
    <property type="entry name" value="SSP411"/>
    <property type="match status" value="1"/>
</dbReference>
<evidence type="ECO:0000313" key="3">
    <source>
        <dbReference type="Proteomes" id="UP000031246"/>
    </source>
</evidence>
<proteinExistence type="predicted"/>
<dbReference type="Gene3D" id="3.40.30.10">
    <property type="entry name" value="Glutaredoxin"/>
    <property type="match status" value="1"/>
</dbReference>
<comment type="caution">
    <text evidence="2">The sequence shown here is derived from an EMBL/GenBank/DDBJ whole genome shotgun (WGS) entry which is preliminary data.</text>
</comment>
<dbReference type="RefSeq" id="WP_039480013.1">
    <property type="nucleotide sequence ID" value="NZ_JSYN01000028.1"/>
</dbReference>
<dbReference type="PANTHER" id="PTHR42899:SF1">
    <property type="entry name" value="SPERMATOGENESIS-ASSOCIATED PROTEIN 20"/>
    <property type="match status" value="1"/>
</dbReference>
<keyword evidence="3" id="KW-1185">Reference proteome</keyword>
<dbReference type="InterPro" id="IPR024705">
    <property type="entry name" value="Ssp411"/>
</dbReference>
<dbReference type="Pfam" id="PF03190">
    <property type="entry name" value="Thioredox_DsbH"/>
    <property type="match status" value="1"/>
</dbReference>
<dbReference type="GO" id="GO:0005975">
    <property type="term" value="P:carbohydrate metabolic process"/>
    <property type="evidence" value="ECO:0007669"/>
    <property type="project" value="InterPro"/>
</dbReference>
<dbReference type="Proteomes" id="UP000031246">
    <property type="component" value="Unassembled WGS sequence"/>
</dbReference>
<dbReference type="EMBL" id="JSYN01000028">
    <property type="protein sequence ID" value="KIA91503.1"/>
    <property type="molecule type" value="Genomic_DNA"/>
</dbReference>